<gene>
    <name evidence="9" type="ORF">J2S64_002241</name>
</gene>
<evidence type="ECO:0000256" key="5">
    <source>
        <dbReference type="ARBA" id="ARBA00023136"/>
    </source>
</evidence>
<evidence type="ECO:0000259" key="7">
    <source>
        <dbReference type="Pfam" id="PF03600"/>
    </source>
</evidence>
<feature type="transmembrane region" description="Helical" evidence="6">
    <location>
        <begin position="274"/>
        <end position="307"/>
    </location>
</feature>
<reference evidence="9 10" key="1">
    <citation type="submission" date="2023-07" db="EMBL/GenBank/DDBJ databases">
        <title>Sequencing the genomes of 1000 actinobacteria strains.</title>
        <authorList>
            <person name="Klenk H.-P."/>
        </authorList>
    </citation>
    <scope>NUCLEOTIDE SEQUENCE [LARGE SCALE GENOMIC DNA]</scope>
    <source>
        <strain evidence="9 10">DSM 20167</strain>
    </source>
</reference>
<dbReference type="Pfam" id="PF03600">
    <property type="entry name" value="CitMHS"/>
    <property type="match status" value="1"/>
</dbReference>
<evidence type="ECO:0000256" key="1">
    <source>
        <dbReference type="ARBA" id="ARBA00004141"/>
    </source>
</evidence>
<evidence type="ECO:0000256" key="6">
    <source>
        <dbReference type="SAM" id="Phobius"/>
    </source>
</evidence>
<dbReference type="Proteomes" id="UP001183817">
    <property type="component" value="Unassembled WGS sequence"/>
</dbReference>
<feature type="transmembrane region" description="Helical" evidence="6">
    <location>
        <begin position="176"/>
        <end position="195"/>
    </location>
</feature>
<dbReference type="InterPro" id="IPR009827">
    <property type="entry name" value="MatC_N"/>
</dbReference>
<proteinExistence type="predicted"/>
<feature type="transmembrane region" description="Helical" evidence="6">
    <location>
        <begin position="435"/>
        <end position="459"/>
    </location>
</feature>
<evidence type="ECO:0000259" key="8">
    <source>
        <dbReference type="Pfam" id="PF07158"/>
    </source>
</evidence>
<comment type="caution">
    <text evidence="9">The sequence shown here is derived from an EMBL/GenBank/DDBJ whole genome shotgun (WGS) entry which is preliminary data.</text>
</comment>
<protein>
    <submittedName>
        <fullName evidence="9">Na+/H+ antiporter NhaD/arsenite permease-like protein</fullName>
    </submittedName>
</protein>
<feature type="transmembrane region" description="Helical" evidence="6">
    <location>
        <begin position="57"/>
        <end position="82"/>
    </location>
</feature>
<name>A0ABU2BIS8_9MICC</name>
<evidence type="ECO:0000313" key="10">
    <source>
        <dbReference type="Proteomes" id="UP001183817"/>
    </source>
</evidence>
<dbReference type="EMBL" id="JAVDYI010000001">
    <property type="protein sequence ID" value="MDR7358550.1"/>
    <property type="molecule type" value="Genomic_DNA"/>
</dbReference>
<feature type="domain" description="Dicarboxylate carrier MatC N-terminal" evidence="8">
    <location>
        <begin position="1"/>
        <end position="149"/>
    </location>
</feature>
<keyword evidence="10" id="KW-1185">Reference proteome</keyword>
<feature type="domain" description="Citrate transporter-like" evidence="7">
    <location>
        <begin position="282"/>
        <end position="459"/>
    </location>
</feature>
<evidence type="ECO:0000313" key="9">
    <source>
        <dbReference type="EMBL" id="MDR7358550.1"/>
    </source>
</evidence>
<organism evidence="9 10">
    <name type="scientific">Paeniglutamicibacter sulfureus</name>
    <dbReference type="NCBI Taxonomy" id="43666"/>
    <lineage>
        <taxon>Bacteria</taxon>
        <taxon>Bacillati</taxon>
        <taxon>Actinomycetota</taxon>
        <taxon>Actinomycetes</taxon>
        <taxon>Micrococcales</taxon>
        <taxon>Micrococcaceae</taxon>
        <taxon>Paeniglutamicibacter</taxon>
    </lineage>
</organism>
<keyword evidence="2" id="KW-0813">Transport</keyword>
<keyword evidence="4 6" id="KW-1133">Transmembrane helix</keyword>
<dbReference type="Pfam" id="PF07158">
    <property type="entry name" value="MatC_N"/>
    <property type="match status" value="1"/>
</dbReference>
<keyword evidence="5 6" id="KW-0472">Membrane</keyword>
<dbReference type="InterPro" id="IPR004680">
    <property type="entry name" value="Cit_transptr-like_dom"/>
</dbReference>
<feature type="transmembrane region" description="Helical" evidence="6">
    <location>
        <begin position="319"/>
        <end position="337"/>
    </location>
</feature>
<feature type="transmembrane region" description="Helical" evidence="6">
    <location>
        <begin position="26"/>
        <end position="45"/>
    </location>
</feature>
<feature type="transmembrane region" description="Helical" evidence="6">
    <location>
        <begin position="358"/>
        <end position="383"/>
    </location>
</feature>
<evidence type="ECO:0000256" key="2">
    <source>
        <dbReference type="ARBA" id="ARBA00022448"/>
    </source>
</evidence>
<accession>A0ABU2BIS8</accession>
<feature type="transmembrane region" description="Helical" evidence="6">
    <location>
        <begin position="134"/>
        <end position="156"/>
    </location>
</feature>
<dbReference type="RefSeq" id="WP_302263680.1">
    <property type="nucleotide sequence ID" value="NZ_BAAAWO010000001.1"/>
</dbReference>
<sequence>MSLSLIAFFVLIGAFALGSFTRVNAGLVALVAAFVVGGLVVGMPIKDVIAQFPSGLFFILLGATLLFGIVRVTGTIDLLAYWAERLAGDRRFLVPVLMFLLTAGLASAGAFTPAAIAIVAPVALALGSRFRISTLAMGLVIVQGANAGAFSPVNPFGVLANVMLDNADASGDSLKLFLYCFIFNAILAFIAYVAIQAIMNRRGGRPLPRSESTSSGTALRTTLADDSVGHDAGQYRTTTGTQTGVAVADPRTQPDIEVSLGAPVKVDATPMRILTLAGVGTLLILTTVFSLDVGVASLIIAIALICIKPGVQKPAIEGLPWNAIILVTGIVTYVGMLEEMGALKELEAGIASLGNGSIAALITSYVVAIVSAFASTTGTLGVISPIVTPISLDPLLSPIGVVTAIAISSSVVDVSPMSTSGALLMASAPPKDERLFFRALLLWAIAMIAVVPMLVWFIFVQLGLG</sequence>
<evidence type="ECO:0000256" key="3">
    <source>
        <dbReference type="ARBA" id="ARBA00022692"/>
    </source>
</evidence>
<evidence type="ECO:0000256" key="4">
    <source>
        <dbReference type="ARBA" id="ARBA00022989"/>
    </source>
</evidence>
<keyword evidence="3 6" id="KW-0812">Transmembrane</keyword>
<feature type="transmembrane region" description="Helical" evidence="6">
    <location>
        <begin position="94"/>
        <end position="127"/>
    </location>
</feature>
<comment type="subcellular location">
    <subcellularLocation>
        <location evidence="1">Membrane</location>
        <topology evidence="1">Multi-pass membrane protein</topology>
    </subcellularLocation>
</comment>